<dbReference type="STRING" id="3750.A0A498HQL1"/>
<dbReference type="InterPro" id="IPR024079">
    <property type="entry name" value="MetalloPept_cat_dom_sf"/>
</dbReference>
<keyword evidence="12" id="KW-0472">Membrane</keyword>
<dbReference type="FunFam" id="1.20.1050.40:FF:000001">
    <property type="entry name" value="Thimet oligopeptidase 1"/>
    <property type="match status" value="1"/>
</dbReference>
<protein>
    <recommendedName>
        <fullName evidence="13">Peptidase M3A/M3B catalytic domain-containing protein</fullName>
    </recommendedName>
</protein>
<dbReference type="CDD" id="cd06455">
    <property type="entry name" value="M3A_TOP"/>
    <property type="match status" value="1"/>
</dbReference>
<dbReference type="InterPro" id="IPR011989">
    <property type="entry name" value="ARM-like"/>
</dbReference>
<keyword evidence="12" id="KW-1133">Transmembrane helix</keyword>
<evidence type="ECO:0000256" key="7">
    <source>
        <dbReference type="ARBA" id="ARBA00022801"/>
    </source>
</evidence>
<keyword evidence="5 10" id="KW-0645">Protease</keyword>
<dbReference type="GO" id="GO:0046872">
    <property type="term" value="F:metal ion binding"/>
    <property type="evidence" value="ECO:0007669"/>
    <property type="project" value="UniProtKB-UniRule"/>
</dbReference>
<dbReference type="InterPro" id="IPR024080">
    <property type="entry name" value="Neurolysin/TOP_N"/>
</dbReference>
<dbReference type="InterPro" id="IPR002554">
    <property type="entry name" value="PP2A_B56"/>
</dbReference>
<comment type="caution">
    <text evidence="14">The sequence shown here is derived from an EMBL/GenBank/DDBJ whole genome shotgun (WGS) entry which is preliminary data.</text>
</comment>
<gene>
    <name evidence="14" type="ORF">DVH24_033770</name>
</gene>
<dbReference type="InterPro" id="IPR001567">
    <property type="entry name" value="Pept_M3A_M3B_dom"/>
</dbReference>
<reference evidence="14 15" key="1">
    <citation type="submission" date="2018-10" db="EMBL/GenBank/DDBJ databases">
        <title>A high-quality apple genome assembly.</title>
        <authorList>
            <person name="Hu J."/>
        </authorList>
    </citation>
    <scope>NUCLEOTIDE SEQUENCE [LARGE SCALE GENOMIC DNA]</scope>
    <source>
        <strain evidence="15">cv. HFTH1</strain>
        <tissue evidence="14">Young leaf</tissue>
    </source>
</reference>
<evidence type="ECO:0000256" key="6">
    <source>
        <dbReference type="ARBA" id="ARBA00022723"/>
    </source>
</evidence>
<evidence type="ECO:0000256" key="8">
    <source>
        <dbReference type="ARBA" id="ARBA00022833"/>
    </source>
</evidence>
<dbReference type="Gene3D" id="1.25.10.10">
    <property type="entry name" value="Leucine-rich Repeat Variant"/>
    <property type="match status" value="2"/>
</dbReference>
<dbReference type="PANTHER" id="PTHR10257">
    <property type="entry name" value="SERINE/THREONINE PROTEIN PHOSPHATASE 2A PP2A REGULATORY SUBUNIT B"/>
    <property type="match status" value="1"/>
</dbReference>
<evidence type="ECO:0000256" key="2">
    <source>
        <dbReference type="ARBA" id="ARBA00006040"/>
    </source>
</evidence>
<comment type="cofactor">
    <cofactor evidence="10">
        <name>Zn(2+)</name>
        <dbReference type="ChEBI" id="CHEBI:29105"/>
    </cofactor>
    <text evidence="10">Binds 1 zinc ion.</text>
</comment>
<keyword evidence="8 10" id="KW-0862">Zinc</keyword>
<dbReference type="GO" id="GO:0019888">
    <property type="term" value="F:protein phosphatase regulator activity"/>
    <property type="evidence" value="ECO:0007669"/>
    <property type="project" value="InterPro"/>
</dbReference>
<keyword evidence="15" id="KW-1185">Reference proteome</keyword>
<dbReference type="Gene3D" id="3.40.390.10">
    <property type="entry name" value="Collagenase (Catalytic Domain)"/>
    <property type="match status" value="1"/>
</dbReference>
<feature type="transmembrane region" description="Helical" evidence="12">
    <location>
        <begin position="21"/>
        <end position="42"/>
    </location>
</feature>
<feature type="compositionally biased region" description="Polar residues" evidence="11">
    <location>
        <begin position="731"/>
        <end position="756"/>
    </location>
</feature>
<dbReference type="InterPro" id="IPR016024">
    <property type="entry name" value="ARM-type_fold"/>
</dbReference>
<dbReference type="EMBL" id="RDQH01000342">
    <property type="protein sequence ID" value="RXH72232.1"/>
    <property type="molecule type" value="Genomic_DNA"/>
</dbReference>
<keyword evidence="6 10" id="KW-0479">Metal-binding</keyword>
<dbReference type="GO" id="GO:0007165">
    <property type="term" value="P:signal transduction"/>
    <property type="evidence" value="ECO:0007669"/>
    <property type="project" value="InterPro"/>
</dbReference>
<evidence type="ECO:0000256" key="12">
    <source>
        <dbReference type="SAM" id="Phobius"/>
    </source>
</evidence>
<comment type="subcellular location">
    <subcellularLocation>
        <location evidence="1">Cytoplasm</location>
    </subcellularLocation>
</comment>
<proteinExistence type="inferred from homology"/>
<feature type="compositionally biased region" description="Polar residues" evidence="11">
    <location>
        <begin position="1252"/>
        <end position="1263"/>
    </location>
</feature>
<dbReference type="GO" id="GO:0006508">
    <property type="term" value="P:proteolysis"/>
    <property type="evidence" value="ECO:0007669"/>
    <property type="project" value="UniProtKB-KW"/>
</dbReference>
<evidence type="ECO:0000259" key="13">
    <source>
        <dbReference type="Pfam" id="PF01432"/>
    </source>
</evidence>
<accession>A0A498HQL1</accession>
<dbReference type="GO" id="GO:0004222">
    <property type="term" value="F:metalloendopeptidase activity"/>
    <property type="evidence" value="ECO:0007669"/>
    <property type="project" value="InterPro"/>
</dbReference>
<evidence type="ECO:0000256" key="4">
    <source>
        <dbReference type="ARBA" id="ARBA00022490"/>
    </source>
</evidence>
<evidence type="ECO:0000256" key="10">
    <source>
        <dbReference type="RuleBase" id="RU003435"/>
    </source>
</evidence>
<feature type="region of interest" description="Disordered" evidence="11">
    <location>
        <begin position="1237"/>
        <end position="1279"/>
    </location>
</feature>
<dbReference type="SUPFAM" id="SSF48371">
    <property type="entry name" value="ARM repeat"/>
    <property type="match status" value="2"/>
</dbReference>
<evidence type="ECO:0000256" key="9">
    <source>
        <dbReference type="ARBA" id="ARBA00023049"/>
    </source>
</evidence>
<evidence type="ECO:0000313" key="14">
    <source>
        <dbReference type="EMBL" id="RXH72232.1"/>
    </source>
</evidence>
<keyword evidence="4" id="KW-0963">Cytoplasm</keyword>
<keyword evidence="7 10" id="KW-0378">Hydrolase</keyword>
<feature type="domain" description="Peptidase M3A/M3B catalytic" evidence="13">
    <location>
        <begin position="265"/>
        <end position="703"/>
    </location>
</feature>
<dbReference type="GO" id="GO:0005737">
    <property type="term" value="C:cytoplasm"/>
    <property type="evidence" value="ECO:0007669"/>
    <property type="project" value="UniProtKB-SubCell"/>
</dbReference>
<dbReference type="PANTHER" id="PTHR10257:SF66">
    <property type="entry name" value="SERINE_THREONINE PROTEIN PHOSPHATASE 2A 59 KDA REGULATORY SUBUNIT B' ETA ISOFORM"/>
    <property type="match status" value="1"/>
</dbReference>
<dbReference type="FunFam" id="1.25.10.10:FF:000041">
    <property type="entry name" value="Serine/threonine protein phosphatase 2A regulatory subunit"/>
    <property type="match status" value="2"/>
</dbReference>
<dbReference type="FunFam" id="3.40.390.10:FF:000032">
    <property type="entry name" value="Probable thimet oligopeptidase"/>
    <property type="match status" value="1"/>
</dbReference>
<evidence type="ECO:0000256" key="5">
    <source>
        <dbReference type="ARBA" id="ARBA00022670"/>
    </source>
</evidence>
<dbReference type="Gene3D" id="1.20.1050.40">
    <property type="entry name" value="Endopeptidase. Chain P, domain 1"/>
    <property type="match status" value="1"/>
</dbReference>
<comment type="similarity">
    <text evidence="3">Belongs to the phosphatase 2A regulatory subunit B56 family.</text>
</comment>
<organism evidence="14 15">
    <name type="scientific">Malus domestica</name>
    <name type="common">Apple</name>
    <name type="synonym">Pyrus malus</name>
    <dbReference type="NCBI Taxonomy" id="3750"/>
    <lineage>
        <taxon>Eukaryota</taxon>
        <taxon>Viridiplantae</taxon>
        <taxon>Streptophyta</taxon>
        <taxon>Embryophyta</taxon>
        <taxon>Tracheophyta</taxon>
        <taxon>Spermatophyta</taxon>
        <taxon>Magnoliopsida</taxon>
        <taxon>eudicotyledons</taxon>
        <taxon>Gunneridae</taxon>
        <taxon>Pentapetalae</taxon>
        <taxon>rosids</taxon>
        <taxon>fabids</taxon>
        <taxon>Rosales</taxon>
        <taxon>Rosaceae</taxon>
        <taxon>Amygdaloideae</taxon>
        <taxon>Maleae</taxon>
        <taxon>Malus</taxon>
    </lineage>
</organism>
<comment type="similarity">
    <text evidence="2 10">Belongs to the peptidase M3 family.</text>
</comment>
<sequence>MAETRGNGEKMPKQKWERSRLLAFGGAAALLAVAATLGITAFNAHTKNRKKKYLQGSKVRAHLSASEILKLADRIISKSKEVHDAVASVPLDKVVTYMNVISPLAELEAQQFPLVQSCVFPKMASTSDDVHKASAEAERRIDAHVLTCSKREDVYRVVKAFAARGEWVNAEAKYYTQALMRDFERNGLNLTLTKTEEMQRLRVQINELSLRYIQNLNDESTFLLFTEAELAGLPPEFLKSLGKVADGKFKVTLKGHHVAAVLELCEVGTTRRMVAVAYGKRGGEVNLSILEDLVQLRHKFARLLGYSSYADYAVNLRMAKAPSKVFEFLEDISNSLTGAATMELSMLKDLKRKEEGDHPFGIEDLLYYVKKAEAQQFNMDLGALKQYFPVNLVISGVFKIVQDLLGLRFVEIRDAEVWHSDVTVYSVFDLSSGELLGHFYLDMFIRERKYNHTCVVALQNGALSTNGSCQIPVALLISQFQKDAGGQPTLLRFSEVVNLFHEFGHVVQHICNRALFARFSGLGFDPDFVEVPALVLENWCYESFTLKLISGFHLDITKPIKDEICKSIKRWRYSFSALKMKQEILYCLFDQIIHSTENVDMAELFKHLHPRIMLGLPMLEDVNPASCFPSSAIGHEAACYSRIWSEVVAADIFASKFHESYLNQYVGMQFRNKILAPGGAKEPIEMLTGFLGREPSIQAFINSRSQCQLQILNKLPRKSSKNAENRDGAQTLYSNPPTSSRSSDLGTSKSGNLTTSFPSGNAVADMVKSYSNKSARGANMKPNGFAISSYEALPGFRDVPNAEKQSLFIKKLSLCCVVFDFTDPTKHLKEKEIKRQTLLELVDYVTKPNSKFSEALMQELINMVSANMFRAFTPQPRENKVAEGFDLEEEEPSMDPAWPHLQVVYELLLRFVASPETDAKLAKRFVDHSFILKLLDLFDSEDPREREYLKTILHRVYGKFMVHRPFIRKAINNIFYRFIFETEKHNGISELLEILGSIINGFALPLKEEHKLFLVRALIPLHKPKCLAMYHQQLSYCIMQFVEKDCKLADTVVRGLLKYWPITNSSKEVLFLSELEEVLEATQPSEFQRCMVPLFRQIAHCLNSSHFQVAERALFLWNNDHIENLIRQNRKVILPIILPALEKNARNHWNQAVHSLTLNVRKIFHELDPELFKECLLQFQEDESKDGEVTARREATWKRLEEVAAKKSASNEAVLDLWLRSFVSEVMIKNLFGKLPRKPSKSAENREFGGSSAPTLNASSIGSRSGDVGNRPLNSNRVPLSGLDSASNLGYGHGSKPPQLVNSSLNSVTTSYEAFPAFRDVPNSEKHNLFVKKLNLCCVVFDFTDPTKNLREKDIKRQTLLELVDYVTSANGKFTEIIVQEVVKVVSVNLFRSFSPQPRENKVLEGFDLEEEEPLMDPAWSHLQIVYELFLRFVASPETDAKVSKKYIDQSFVLKLLDLFDSEDPREREYLKTILHRVYGKFMAHRPFIRKAINNIFFRFIFETEKHNGIAELLEVLGSIINGFALPLKEEHKLFLVQALIPLHKPRCLQMYHQQLSYCISQFVEKDCRLADTVIRGLLKYWPITNSSKEVMFLSELEETLEATQPAEFQKCMVPLFRQISRCLSSSHFQVAERALYLWNNDHIENLIRENCKVILPIIFPALEKNGRNHWNQVARSLTLNIRKIYSDVDPELFEECLLKFQEEEAKEEEIKAKHEATWKRLEEVAASNAVSSEAVGHRLGPIQTSSS</sequence>
<evidence type="ECO:0000313" key="15">
    <source>
        <dbReference type="Proteomes" id="UP000290289"/>
    </source>
</evidence>
<dbReference type="Pfam" id="PF01603">
    <property type="entry name" value="B56"/>
    <property type="match status" value="2"/>
</dbReference>
<dbReference type="GO" id="GO:0000159">
    <property type="term" value="C:protein phosphatase type 2A complex"/>
    <property type="evidence" value="ECO:0007669"/>
    <property type="project" value="InterPro"/>
</dbReference>
<keyword evidence="12" id="KW-0812">Transmembrane</keyword>
<dbReference type="InterPro" id="IPR024077">
    <property type="entry name" value="Neurolysin/TOP_dom2"/>
</dbReference>
<evidence type="ECO:0000256" key="11">
    <source>
        <dbReference type="SAM" id="MobiDB-lite"/>
    </source>
</evidence>
<evidence type="ECO:0000256" key="3">
    <source>
        <dbReference type="ARBA" id="ARBA00009745"/>
    </source>
</evidence>
<dbReference type="Gene3D" id="1.10.1370.10">
    <property type="entry name" value="Neurolysin, domain 3"/>
    <property type="match status" value="1"/>
</dbReference>
<feature type="region of interest" description="Disordered" evidence="11">
    <location>
        <begin position="1728"/>
        <end position="1748"/>
    </location>
</feature>
<keyword evidence="9 10" id="KW-0482">Metalloprotease</keyword>
<dbReference type="Proteomes" id="UP000290289">
    <property type="component" value="Chromosome 16"/>
</dbReference>
<evidence type="ECO:0000256" key="1">
    <source>
        <dbReference type="ARBA" id="ARBA00004496"/>
    </source>
</evidence>
<dbReference type="SUPFAM" id="SSF55486">
    <property type="entry name" value="Metalloproteases ('zincins'), catalytic domain"/>
    <property type="match status" value="1"/>
</dbReference>
<name>A0A498HQL1_MALDO</name>
<feature type="region of interest" description="Disordered" evidence="11">
    <location>
        <begin position="718"/>
        <end position="756"/>
    </location>
</feature>
<dbReference type="Pfam" id="PF01432">
    <property type="entry name" value="Peptidase_M3"/>
    <property type="match status" value="1"/>
</dbReference>